<organism evidence="2 3">
    <name type="scientific">Corallococcus terminator</name>
    <dbReference type="NCBI Taxonomy" id="2316733"/>
    <lineage>
        <taxon>Bacteria</taxon>
        <taxon>Pseudomonadati</taxon>
        <taxon>Myxococcota</taxon>
        <taxon>Myxococcia</taxon>
        <taxon>Myxococcales</taxon>
        <taxon>Cystobacterineae</taxon>
        <taxon>Myxococcaceae</taxon>
        <taxon>Corallococcus</taxon>
    </lineage>
</organism>
<dbReference type="AlphaFoldDB" id="A0A3A8IT35"/>
<gene>
    <name evidence="2" type="ORF">D7V88_24615</name>
</gene>
<feature type="signal peptide" evidence="1">
    <location>
        <begin position="1"/>
        <end position="20"/>
    </location>
</feature>
<keyword evidence="2" id="KW-0378">Hydrolase</keyword>
<dbReference type="EMBL" id="RAVZ01000187">
    <property type="protein sequence ID" value="RKG82920.1"/>
    <property type="molecule type" value="Genomic_DNA"/>
</dbReference>
<dbReference type="RefSeq" id="WP_120543091.1">
    <property type="nucleotide sequence ID" value="NZ_RAVZ01000187.1"/>
</dbReference>
<feature type="chain" id="PRO_5017459313" evidence="1">
    <location>
        <begin position="21"/>
        <end position="267"/>
    </location>
</feature>
<proteinExistence type="predicted"/>
<keyword evidence="2" id="KW-0645">Protease</keyword>
<evidence type="ECO:0000256" key="1">
    <source>
        <dbReference type="SAM" id="SignalP"/>
    </source>
</evidence>
<dbReference type="GO" id="GO:0004180">
    <property type="term" value="F:carboxypeptidase activity"/>
    <property type="evidence" value="ECO:0007669"/>
    <property type="project" value="UniProtKB-KW"/>
</dbReference>
<reference evidence="3" key="1">
    <citation type="submission" date="2018-09" db="EMBL/GenBank/DDBJ databases">
        <authorList>
            <person name="Livingstone P.G."/>
            <person name="Whitworth D.E."/>
        </authorList>
    </citation>
    <scope>NUCLEOTIDE SEQUENCE [LARGE SCALE GENOMIC DNA]</scope>
    <source>
        <strain evidence="3">CA054A</strain>
    </source>
</reference>
<dbReference type="InterPro" id="IPR008969">
    <property type="entry name" value="CarboxyPept-like_regulatory"/>
</dbReference>
<evidence type="ECO:0000313" key="2">
    <source>
        <dbReference type="EMBL" id="RKG82920.1"/>
    </source>
</evidence>
<name>A0A3A8IT35_9BACT</name>
<keyword evidence="2" id="KW-0121">Carboxypeptidase</keyword>
<dbReference type="SUPFAM" id="SSF49464">
    <property type="entry name" value="Carboxypeptidase regulatory domain-like"/>
    <property type="match status" value="1"/>
</dbReference>
<dbReference type="PROSITE" id="PS51257">
    <property type="entry name" value="PROKAR_LIPOPROTEIN"/>
    <property type="match status" value="1"/>
</dbReference>
<accession>A0A3A8IT35</accession>
<dbReference type="OrthoDB" id="939978at2"/>
<protein>
    <submittedName>
        <fullName evidence="2">Carboxypeptidase regulatory-like domain-containing protein</fullName>
    </submittedName>
</protein>
<keyword evidence="3" id="KW-1185">Reference proteome</keyword>
<evidence type="ECO:0000313" key="3">
    <source>
        <dbReference type="Proteomes" id="UP000268094"/>
    </source>
</evidence>
<comment type="caution">
    <text evidence="2">The sequence shown here is derived from an EMBL/GenBank/DDBJ whole genome shotgun (WGS) entry which is preliminary data.</text>
</comment>
<dbReference type="Proteomes" id="UP000268094">
    <property type="component" value="Unassembled WGS sequence"/>
</dbReference>
<keyword evidence="1" id="KW-0732">Signal</keyword>
<sequence length="267" mass="27837">MHWTKNAVLWGLVSLLGASAACSCGGDTSNGGKTDAGTPGTGAVEPNVMKGRAVDSQGRGLAGVEVTAHNQFQSGTTVKTVTGTDGTYRLDVSNPIGPWLANATLDRAYHAASYRFTLASEEPATFAGNEGAIRNFTWKLTGAKQGGGTHGGIVTVYFEDPIDPANPSRVVSNSDVELSLTPDGPLVDGSTGTAVTSQVEQTPEGYGMPDVAVGRYILSARHVPQGQAARPLLIRVRNTGAYNPTVTTDFFPLTGTSQIIELNVQFP</sequence>